<dbReference type="Pfam" id="PF00596">
    <property type="entry name" value="Aldolase_II"/>
    <property type="match status" value="1"/>
</dbReference>
<evidence type="ECO:0000313" key="5">
    <source>
        <dbReference type="Proteomes" id="UP001164761"/>
    </source>
</evidence>
<dbReference type="InterPro" id="IPR050197">
    <property type="entry name" value="Aldolase_class_II_sugar_metab"/>
</dbReference>
<evidence type="ECO:0000313" key="4">
    <source>
        <dbReference type="EMBL" id="WAH43181.1"/>
    </source>
</evidence>
<keyword evidence="5" id="KW-1185">Reference proteome</keyword>
<keyword evidence="2" id="KW-0456">Lyase</keyword>
<protein>
    <submittedName>
        <fullName evidence="4">Class II aldolase/adducin family protein</fullName>
    </submittedName>
</protein>
<feature type="domain" description="Class II aldolase/adducin N-terminal" evidence="3">
    <location>
        <begin position="10"/>
        <end position="192"/>
    </location>
</feature>
<evidence type="ECO:0000256" key="1">
    <source>
        <dbReference type="ARBA" id="ARBA00022723"/>
    </source>
</evidence>
<keyword evidence="1" id="KW-0479">Metal-binding</keyword>
<evidence type="ECO:0000259" key="3">
    <source>
        <dbReference type="SMART" id="SM01007"/>
    </source>
</evidence>
<dbReference type="RefSeq" id="WP_268007058.1">
    <property type="nucleotide sequence ID" value="NZ_BSUT01000001.1"/>
</dbReference>
<dbReference type="EMBL" id="CP104067">
    <property type="protein sequence ID" value="WAH43181.1"/>
    <property type="molecule type" value="Genomic_DNA"/>
</dbReference>
<dbReference type="Proteomes" id="UP001164761">
    <property type="component" value="Chromosome"/>
</dbReference>
<organism evidence="4 5">
    <name type="scientific">Alicyclobacillus fastidiosus</name>
    <dbReference type="NCBI Taxonomy" id="392011"/>
    <lineage>
        <taxon>Bacteria</taxon>
        <taxon>Bacillati</taxon>
        <taxon>Bacillota</taxon>
        <taxon>Bacilli</taxon>
        <taxon>Bacillales</taxon>
        <taxon>Alicyclobacillaceae</taxon>
        <taxon>Alicyclobacillus</taxon>
    </lineage>
</organism>
<evidence type="ECO:0000256" key="2">
    <source>
        <dbReference type="ARBA" id="ARBA00023239"/>
    </source>
</evidence>
<dbReference type="InterPro" id="IPR036409">
    <property type="entry name" value="Aldolase_II/adducin_N_sf"/>
</dbReference>
<reference evidence="4" key="1">
    <citation type="submission" date="2022-08" db="EMBL/GenBank/DDBJ databases">
        <title>Alicyclobacillus fastidiosus DSM 17978, complete genome.</title>
        <authorList>
            <person name="Wang Q."/>
            <person name="Cai R."/>
            <person name="Wang Z."/>
        </authorList>
    </citation>
    <scope>NUCLEOTIDE SEQUENCE</scope>
    <source>
        <strain evidence="4">DSM 17978</strain>
    </source>
</reference>
<dbReference type="SMART" id="SM01007">
    <property type="entry name" value="Aldolase_II"/>
    <property type="match status" value="1"/>
</dbReference>
<sequence>MSRLAEQAIEDLVLANHILSCEGILEAFGHVSVRHPDNPDHFLLSRSLSPQHVQKQDIMEFDFSGNPIGSSSYRPYSERILHAKIYEARPDVHAVCHNHALALIPFSTTGLDIKSICHVGCMFFEGIPLYDDYDVSDGMLIVNEREGERIARTLGSKRALLMRGHGVVVVGENLKQTVMSSIYLATNAEIQYRAMQLGDPKYLSYEEGRAATETMFGEVPLERAWNYWKERAIRSEAGYRQERGL</sequence>
<proteinExistence type="predicted"/>
<gene>
    <name evidence="4" type="ORF">NZD89_07215</name>
</gene>
<name>A0ABY6ZM28_9BACL</name>
<dbReference type="PANTHER" id="PTHR22789:SF0">
    <property type="entry name" value="3-OXO-TETRONATE 4-PHOSPHATE DECARBOXYLASE-RELATED"/>
    <property type="match status" value="1"/>
</dbReference>
<accession>A0ABY6ZM28</accession>
<dbReference type="InterPro" id="IPR001303">
    <property type="entry name" value="Aldolase_II/adducin_N"/>
</dbReference>
<dbReference type="SUPFAM" id="SSF53639">
    <property type="entry name" value="AraD/HMP-PK domain-like"/>
    <property type="match status" value="1"/>
</dbReference>
<dbReference type="Gene3D" id="3.40.225.10">
    <property type="entry name" value="Class II aldolase/adducin N-terminal domain"/>
    <property type="match status" value="1"/>
</dbReference>
<dbReference type="PANTHER" id="PTHR22789">
    <property type="entry name" value="FUCULOSE PHOSPHATE ALDOLASE"/>
    <property type="match status" value="1"/>
</dbReference>